<sequence length="79" mass="8644">MALKAVLFAFIVACACAERGARVIRRGAGAIQRPSARYFILNLSKFASNPNTDLPWIARAARICVQCSLIIEFNCLLST</sequence>
<accession>A0A4C1Y2I7</accession>
<dbReference type="AlphaFoldDB" id="A0A4C1Y2I7"/>
<keyword evidence="1" id="KW-0732">Signal</keyword>
<dbReference type="EMBL" id="BGZK01001073">
    <property type="protein sequence ID" value="GBP70431.1"/>
    <property type="molecule type" value="Genomic_DNA"/>
</dbReference>
<reference evidence="2 3" key="1">
    <citation type="journal article" date="2019" name="Commun. Biol.">
        <title>The bagworm genome reveals a unique fibroin gene that provides high tensile strength.</title>
        <authorList>
            <person name="Kono N."/>
            <person name="Nakamura H."/>
            <person name="Ohtoshi R."/>
            <person name="Tomita M."/>
            <person name="Numata K."/>
            <person name="Arakawa K."/>
        </authorList>
    </citation>
    <scope>NUCLEOTIDE SEQUENCE [LARGE SCALE GENOMIC DNA]</scope>
</reference>
<proteinExistence type="predicted"/>
<feature type="chain" id="PRO_5020028322" description="Secreted protein" evidence="1">
    <location>
        <begin position="18"/>
        <end position="79"/>
    </location>
</feature>
<evidence type="ECO:0000313" key="2">
    <source>
        <dbReference type="EMBL" id="GBP70431.1"/>
    </source>
</evidence>
<dbReference type="PROSITE" id="PS51257">
    <property type="entry name" value="PROKAR_LIPOPROTEIN"/>
    <property type="match status" value="1"/>
</dbReference>
<evidence type="ECO:0000313" key="3">
    <source>
        <dbReference type="Proteomes" id="UP000299102"/>
    </source>
</evidence>
<organism evidence="2 3">
    <name type="scientific">Eumeta variegata</name>
    <name type="common">Bagworm moth</name>
    <name type="synonym">Eumeta japonica</name>
    <dbReference type="NCBI Taxonomy" id="151549"/>
    <lineage>
        <taxon>Eukaryota</taxon>
        <taxon>Metazoa</taxon>
        <taxon>Ecdysozoa</taxon>
        <taxon>Arthropoda</taxon>
        <taxon>Hexapoda</taxon>
        <taxon>Insecta</taxon>
        <taxon>Pterygota</taxon>
        <taxon>Neoptera</taxon>
        <taxon>Endopterygota</taxon>
        <taxon>Lepidoptera</taxon>
        <taxon>Glossata</taxon>
        <taxon>Ditrysia</taxon>
        <taxon>Tineoidea</taxon>
        <taxon>Psychidae</taxon>
        <taxon>Oiketicinae</taxon>
        <taxon>Eumeta</taxon>
    </lineage>
</organism>
<gene>
    <name evidence="2" type="ORF">EVAR_89746_1</name>
</gene>
<dbReference type="Proteomes" id="UP000299102">
    <property type="component" value="Unassembled WGS sequence"/>
</dbReference>
<protein>
    <recommendedName>
        <fullName evidence="4">Secreted protein</fullName>
    </recommendedName>
</protein>
<evidence type="ECO:0008006" key="4">
    <source>
        <dbReference type="Google" id="ProtNLM"/>
    </source>
</evidence>
<evidence type="ECO:0000256" key="1">
    <source>
        <dbReference type="SAM" id="SignalP"/>
    </source>
</evidence>
<keyword evidence="3" id="KW-1185">Reference proteome</keyword>
<feature type="signal peptide" evidence="1">
    <location>
        <begin position="1"/>
        <end position="17"/>
    </location>
</feature>
<comment type="caution">
    <text evidence="2">The sequence shown here is derived from an EMBL/GenBank/DDBJ whole genome shotgun (WGS) entry which is preliminary data.</text>
</comment>
<name>A0A4C1Y2I7_EUMVA</name>